<dbReference type="Proteomes" id="UP000824890">
    <property type="component" value="Unassembled WGS sequence"/>
</dbReference>
<accession>A0ABQ7YVQ2</accession>
<proteinExistence type="predicted"/>
<gene>
    <name evidence="1" type="ORF">HID58_069382</name>
</gene>
<dbReference type="EMBL" id="JAGKQM010000016">
    <property type="protein sequence ID" value="KAH0872020.1"/>
    <property type="molecule type" value="Genomic_DNA"/>
</dbReference>
<evidence type="ECO:0000313" key="2">
    <source>
        <dbReference type="Proteomes" id="UP000824890"/>
    </source>
</evidence>
<comment type="caution">
    <text evidence="1">The sequence shown here is derived from an EMBL/GenBank/DDBJ whole genome shotgun (WGS) entry which is preliminary data.</text>
</comment>
<protein>
    <submittedName>
        <fullName evidence="1">Uncharacterized protein</fullName>
    </submittedName>
</protein>
<evidence type="ECO:0000313" key="1">
    <source>
        <dbReference type="EMBL" id="KAH0872020.1"/>
    </source>
</evidence>
<organism evidence="1 2">
    <name type="scientific">Brassica napus</name>
    <name type="common">Rape</name>
    <dbReference type="NCBI Taxonomy" id="3708"/>
    <lineage>
        <taxon>Eukaryota</taxon>
        <taxon>Viridiplantae</taxon>
        <taxon>Streptophyta</taxon>
        <taxon>Embryophyta</taxon>
        <taxon>Tracheophyta</taxon>
        <taxon>Spermatophyta</taxon>
        <taxon>Magnoliopsida</taxon>
        <taxon>eudicotyledons</taxon>
        <taxon>Gunneridae</taxon>
        <taxon>Pentapetalae</taxon>
        <taxon>rosids</taxon>
        <taxon>malvids</taxon>
        <taxon>Brassicales</taxon>
        <taxon>Brassicaceae</taxon>
        <taxon>Brassiceae</taxon>
        <taxon>Brassica</taxon>
    </lineage>
</organism>
<sequence length="68" mass="7748">MSEKKLVFVSIASPNNLTPTSEKPLLYYGLAVKIYMAPMKIPGAHYYKRSKMMLGNQSKPYQTDARLH</sequence>
<keyword evidence="2" id="KW-1185">Reference proteome</keyword>
<feature type="non-terminal residue" evidence="1">
    <location>
        <position position="68"/>
    </location>
</feature>
<name>A0ABQ7YVQ2_BRANA</name>
<reference evidence="1 2" key="1">
    <citation type="submission" date="2021-05" db="EMBL/GenBank/DDBJ databases">
        <title>Genome Assembly of Synthetic Allotetraploid Brassica napus Reveals Homoeologous Exchanges between Subgenomes.</title>
        <authorList>
            <person name="Davis J.T."/>
        </authorList>
    </citation>
    <scope>NUCLEOTIDE SEQUENCE [LARGE SCALE GENOMIC DNA]</scope>
    <source>
        <strain evidence="2">cv. Da-Ae</strain>
        <tissue evidence="1">Seedling</tissue>
    </source>
</reference>